<name>A0A1X7VH38_AMPQE</name>
<proteinExistence type="predicted"/>
<dbReference type="AlphaFoldDB" id="A0A1X7VH38"/>
<reference evidence="1" key="1">
    <citation type="submission" date="2017-05" db="UniProtKB">
        <authorList>
            <consortium name="EnsemblMetazoa"/>
        </authorList>
    </citation>
    <scope>IDENTIFICATION</scope>
</reference>
<accession>A0A1X7VH38</accession>
<protein>
    <submittedName>
        <fullName evidence="1">Uncharacterized protein</fullName>
    </submittedName>
</protein>
<dbReference type="InParanoid" id="A0A1X7VH38"/>
<dbReference type="EnsemblMetazoa" id="Aqu2.1.39386_001">
    <property type="protein sequence ID" value="Aqu2.1.39386_001"/>
    <property type="gene ID" value="Aqu2.1.39386"/>
</dbReference>
<sequence>VHWNTGLIPCHSLSVEGIKDAVAFLENYAQDYAILLPGRIPGVRDYGKAKLLLSSLSRHMVYRQYADACREHVVSESSYKRIW</sequence>
<evidence type="ECO:0000313" key="1">
    <source>
        <dbReference type="EnsemblMetazoa" id="Aqu2.1.39386_001"/>
    </source>
</evidence>
<organism evidence="1">
    <name type="scientific">Amphimedon queenslandica</name>
    <name type="common">Sponge</name>
    <dbReference type="NCBI Taxonomy" id="400682"/>
    <lineage>
        <taxon>Eukaryota</taxon>
        <taxon>Metazoa</taxon>
        <taxon>Porifera</taxon>
        <taxon>Demospongiae</taxon>
        <taxon>Heteroscleromorpha</taxon>
        <taxon>Haplosclerida</taxon>
        <taxon>Niphatidae</taxon>
        <taxon>Amphimedon</taxon>
    </lineage>
</organism>